<gene>
    <name evidence="1" type="ORF">H6G83_10705</name>
</gene>
<accession>A0ABR8D5N8</accession>
<evidence type="ECO:0000313" key="2">
    <source>
        <dbReference type="Proteomes" id="UP000661112"/>
    </source>
</evidence>
<evidence type="ECO:0000313" key="1">
    <source>
        <dbReference type="EMBL" id="MBD2501068.1"/>
    </source>
</evidence>
<evidence type="ECO:0008006" key="3">
    <source>
        <dbReference type="Google" id="ProtNLM"/>
    </source>
</evidence>
<name>A0ABR8D5N8_9NOST</name>
<sequence length="173" mass="20406">METGSIQPVDYVPDIVVLSKDEKIVLLVEVKSKKSQDWQNIEKSILPIKHYLQNRRNNSPYNLANEPFILFVDLDKMIIWKWNIDKFSEPLIYLKTDDVLSNYDQEFSKLSNNNRISAFYLETLVEAWLRDLAHHWKSEKPPEWHKLQAICLLQLIEEGTTHSQVNLNDNALR</sequence>
<organism evidence="1 2">
    <name type="scientific">Anabaena azotica FACHB-119</name>
    <dbReference type="NCBI Taxonomy" id="947527"/>
    <lineage>
        <taxon>Bacteria</taxon>
        <taxon>Bacillati</taxon>
        <taxon>Cyanobacteriota</taxon>
        <taxon>Cyanophyceae</taxon>
        <taxon>Nostocales</taxon>
        <taxon>Nostocaceae</taxon>
        <taxon>Anabaena</taxon>
        <taxon>Anabaena azotica</taxon>
    </lineage>
</organism>
<comment type="caution">
    <text evidence="1">The sequence shown here is derived from an EMBL/GenBank/DDBJ whole genome shotgun (WGS) entry which is preliminary data.</text>
</comment>
<dbReference type="EMBL" id="JACJSG010000012">
    <property type="protein sequence ID" value="MBD2501068.1"/>
    <property type="molecule type" value="Genomic_DNA"/>
</dbReference>
<dbReference type="Proteomes" id="UP000661112">
    <property type="component" value="Unassembled WGS sequence"/>
</dbReference>
<protein>
    <recommendedName>
        <fullName evidence="3">Type I restriction enzyme R protein N-terminal domain-containing protein</fullName>
    </recommendedName>
</protein>
<keyword evidence="2" id="KW-1185">Reference proteome</keyword>
<proteinExistence type="predicted"/>
<reference evidence="1 2" key="1">
    <citation type="journal article" date="2020" name="ISME J.">
        <title>Comparative genomics reveals insights into cyanobacterial evolution and habitat adaptation.</title>
        <authorList>
            <person name="Chen M.Y."/>
            <person name="Teng W.K."/>
            <person name="Zhao L."/>
            <person name="Hu C.X."/>
            <person name="Zhou Y.K."/>
            <person name="Han B.P."/>
            <person name="Song L.R."/>
            <person name="Shu W.S."/>
        </authorList>
    </citation>
    <scope>NUCLEOTIDE SEQUENCE [LARGE SCALE GENOMIC DNA]</scope>
    <source>
        <strain evidence="1 2">FACHB-119</strain>
    </source>
</reference>
<dbReference type="RefSeq" id="WP_190471114.1">
    <property type="nucleotide sequence ID" value="NZ_JACJSG010000012.1"/>
</dbReference>